<dbReference type="PANTHER" id="PTHR43226:SF4">
    <property type="entry name" value="XAA-PRO AMINOPEPTIDASE 3"/>
    <property type="match status" value="1"/>
</dbReference>
<dbReference type="InterPro" id="IPR029149">
    <property type="entry name" value="Creatin/AminoP/Spt16_N"/>
</dbReference>
<dbReference type="GO" id="GO:0030145">
    <property type="term" value="F:manganese ion binding"/>
    <property type="evidence" value="ECO:0007669"/>
    <property type="project" value="InterPro"/>
</dbReference>
<dbReference type="EMBL" id="CAFBNU010000003">
    <property type="protein sequence ID" value="CAB4963120.1"/>
    <property type="molecule type" value="Genomic_DNA"/>
</dbReference>
<gene>
    <name evidence="7" type="ORF">UFOPK2343_00006</name>
    <name evidence="8" type="ORF">UFOPK2652_00077</name>
    <name evidence="9" type="ORF">UFOPK3128_00342</name>
    <name evidence="10" type="ORF">UFOPK3227_00559</name>
    <name evidence="11" type="ORF">UFOPK3511_00502</name>
    <name evidence="12" type="ORF">UFOPK3880_00523</name>
    <name evidence="13" type="ORF">UFOPK4146_00886</name>
</gene>
<name>A0A6J6LTE5_9ZZZZ</name>
<evidence type="ECO:0000313" key="12">
    <source>
        <dbReference type="EMBL" id="CAB4963120.1"/>
    </source>
</evidence>
<dbReference type="Pfam" id="PF00557">
    <property type="entry name" value="Peptidase_M24"/>
    <property type="match status" value="1"/>
</dbReference>
<dbReference type="EMBL" id="CAEZXD010000001">
    <property type="protein sequence ID" value="CAB4664961.1"/>
    <property type="molecule type" value="Genomic_DNA"/>
</dbReference>
<dbReference type="InterPro" id="IPR052433">
    <property type="entry name" value="X-Pro_dipept-like"/>
</dbReference>
<dbReference type="PANTHER" id="PTHR43226">
    <property type="entry name" value="XAA-PRO AMINOPEPTIDASE 3"/>
    <property type="match status" value="1"/>
</dbReference>
<feature type="domain" description="Aminopeptidase P N-terminal" evidence="6">
    <location>
        <begin position="39"/>
        <end position="182"/>
    </location>
</feature>
<dbReference type="Gene3D" id="3.40.350.10">
    <property type="entry name" value="Creatinase/prolidase N-terminal domain"/>
    <property type="match status" value="1"/>
</dbReference>
<evidence type="ECO:0000313" key="13">
    <source>
        <dbReference type="EMBL" id="CAB5030176.1"/>
    </source>
</evidence>
<evidence type="ECO:0000256" key="5">
    <source>
        <dbReference type="ARBA" id="ARBA00023211"/>
    </source>
</evidence>
<evidence type="ECO:0000256" key="2">
    <source>
        <dbReference type="ARBA" id="ARBA00008766"/>
    </source>
</evidence>
<dbReference type="Gene3D" id="3.90.230.10">
    <property type="entry name" value="Creatinase/methionine aminopeptidase superfamily"/>
    <property type="match status" value="1"/>
</dbReference>
<dbReference type="GO" id="GO:0005829">
    <property type="term" value="C:cytosol"/>
    <property type="evidence" value="ECO:0007669"/>
    <property type="project" value="TreeGrafter"/>
</dbReference>
<reference evidence="7" key="1">
    <citation type="submission" date="2020-05" db="EMBL/GenBank/DDBJ databases">
        <authorList>
            <person name="Chiriac C."/>
            <person name="Salcher M."/>
            <person name="Ghai R."/>
            <person name="Kavagutti S V."/>
        </authorList>
    </citation>
    <scope>NUCLEOTIDE SEQUENCE</scope>
</reference>
<dbReference type="AlphaFoldDB" id="A0A6J6LTE5"/>
<proteinExistence type="inferred from homology"/>
<dbReference type="InterPro" id="IPR007865">
    <property type="entry name" value="Aminopep_P_N"/>
</dbReference>
<evidence type="ECO:0000313" key="7">
    <source>
        <dbReference type="EMBL" id="CAB4664961.1"/>
    </source>
</evidence>
<dbReference type="PROSITE" id="PS00491">
    <property type="entry name" value="PROLINE_PEPTIDASE"/>
    <property type="match status" value="1"/>
</dbReference>
<dbReference type="InterPro" id="IPR000994">
    <property type="entry name" value="Pept_M24"/>
</dbReference>
<comment type="cofactor">
    <cofactor evidence="1">
        <name>Mn(2+)</name>
        <dbReference type="ChEBI" id="CHEBI:29035"/>
    </cofactor>
</comment>
<evidence type="ECO:0000313" key="8">
    <source>
        <dbReference type="EMBL" id="CAB4699384.1"/>
    </source>
</evidence>
<protein>
    <submittedName>
        <fullName evidence="7">Unannotated protein</fullName>
    </submittedName>
</protein>
<comment type="similarity">
    <text evidence="2">Belongs to the peptidase M24B family.</text>
</comment>
<dbReference type="EMBL" id="CAEZYD010000001">
    <property type="protein sequence ID" value="CAB4699384.1"/>
    <property type="molecule type" value="Genomic_DNA"/>
</dbReference>
<dbReference type="EMBL" id="CAFBMA010000003">
    <property type="protein sequence ID" value="CAB4892212.1"/>
    <property type="molecule type" value="Genomic_DNA"/>
</dbReference>
<dbReference type="SMART" id="SM01011">
    <property type="entry name" value="AMP_N"/>
    <property type="match status" value="1"/>
</dbReference>
<evidence type="ECO:0000313" key="9">
    <source>
        <dbReference type="EMBL" id="CAB4814902.1"/>
    </source>
</evidence>
<dbReference type="Pfam" id="PF05195">
    <property type="entry name" value="AMP_N"/>
    <property type="match status" value="1"/>
</dbReference>
<evidence type="ECO:0000256" key="3">
    <source>
        <dbReference type="ARBA" id="ARBA00022723"/>
    </source>
</evidence>
<keyword evidence="5" id="KW-0464">Manganese</keyword>
<evidence type="ECO:0000256" key="4">
    <source>
        <dbReference type="ARBA" id="ARBA00022801"/>
    </source>
</evidence>
<dbReference type="EMBL" id="CAFAHD010000050">
    <property type="protein sequence ID" value="CAB4837538.1"/>
    <property type="molecule type" value="Genomic_DNA"/>
</dbReference>
<organism evidence="7">
    <name type="scientific">freshwater metagenome</name>
    <dbReference type="NCBI Taxonomy" id="449393"/>
    <lineage>
        <taxon>unclassified sequences</taxon>
        <taxon>metagenomes</taxon>
        <taxon>ecological metagenomes</taxon>
    </lineage>
</organism>
<evidence type="ECO:0000313" key="11">
    <source>
        <dbReference type="EMBL" id="CAB4892212.1"/>
    </source>
</evidence>
<dbReference type="SUPFAM" id="SSF55920">
    <property type="entry name" value="Creatinase/aminopeptidase"/>
    <property type="match status" value="1"/>
</dbReference>
<evidence type="ECO:0000313" key="10">
    <source>
        <dbReference type="EMBL" id="CAB4837538.1"/>
    </source>
</evidence>
<accession>A0A6J6LTE5</accession>
<dbReference type="InterPro" id="IPR001131">
    <property type="entry name" value="Peptidase_M24B_aminopep-P_CS"/>
</dbReference>
<evidence type="ECO:0000259" key="6">
    <source>
        <dbReference type="SMART" id="SM01011"/>
    </source>
</evidence>
<sequence length="480" mass="53213">MSEDKDGSRKYDAANPKPLADFMKTGWAPSPLEGIVANPAMKFCKERVEELSKKYPGKRIVLPAGGLKVRSNDTDYRFRPHSGFSYFTGITGSDAVPDSVFILEPKGNGHEALLFIHPRSPRDTEEFYRDAKHGEFWVGRRMTLDETERKYGFAVRQLESLGKFLSDEKPAIYVRGENKIVDKAIAKNKDGQAEFLTYLSEIRLVKDSFEIAEMQRAVDATNRGFADMVRVFGAASSTKRGERIIEAAFFGRARLEGNDLGYDTIAASGSHACILHWIRNDGDVKSGDLILIDAGIEVDTLYTADITRTLPINGKFSPAQRKIYMLVYEAQKAGFAAVKPGAKFKDITAASHAVLAKGLEEMGVLPISAEESLKPDVGLHRRWTVHGVSHMLGIDVHDCNDARKEQYSDGVLAAGMILTVEPGLYIHPDDELFPAEYRGIGVRIEDDVLVTETGCRVLSNKLPSHPDEVEVWISNLSKTN</sequence>
<dbReference type="GO" id="GO:0070006">
    <property type="term" value="F:metalloaminopeptidase activity"/>
    <property type="evidence" value="ECO:0007669"/>
    <property type="project" value="InterPro"/>
</dbReference>
<dbReference type="CDD" id="cd01087">
    <property type="entry name" value="Prolidase"/>
    <property type="match status" value="1"/>
</dbReference>
<dbReference type="InterPro" id="IPR036005">
    <property type="entry name" value="Creatinase/aminopeptidase-like"/>
</dbReference>
<dbReference type="EMBL" id="CAFAAZ010000002">
    <property type="protein sequence ID" value="CAB4814902.1"/>
    <property type="molecule type" value="Genomic_DNA"/>
</dbReference>
<keyword evidence="4" id="KW-0378">Hydrolase</keyword>
<dbReference type="SUPFAM" id="SSF53092">
    <property type="entry name" value="Creatinase/prolidase N-terminal domain"/>
    <property type="match status" value="1"/>
</dbReference>
<dbReference type="EMBL" id="CAFBPT010000006">
    <property type="protein sequence ID" value="CAB5030176.1"/>
    <property type="molecule type" value="Genomic_DNA"/>
</dbReference>
<dbReference type="GO" id="GO:0006508">
    <property type="term" value="P:proteolysis"/>
    <property type="evidence" value="ECO:0007669"/>
    <property type="project" value="TreeGrafter"/>
</dbReference>
<evidence type="ECO:0000256" key="1">
    <source>
        <dbReference type="ARBA" id="ARBA00001936"/>
    </source>
</evidence>
<keyword evidence="3" id="KW-0479">Metal-binding</keyword>